<organism evidence="2 3">
    <name type="scientific">Tsukamurella conjunctivitidis</name>
    <dbReference type="NCBI Taxonomy" id="2592068"/>
    <lineage>
        <taxon>Bacteria</taxon>
        <taxon>Bacillati</taxon>
        <taxon>Actinomycetota</taxon>
        <taxon>Actinomycetes</taxon>
        <taxon>Mycobacteriales</taxon>
        <taxon>Tsukamurellaceae</taxon>
        <taxon>Tsukamurella</taxon>
    </lineage>
</organism>
<accession>A0A5C5RSL1</accession>
<comment type="caution">
    <text evidence="2">The sequence shown here is derived from an EMBL/GenBank/DDBJ whole genome shotgun (WGS) entry which is preliminary data.</text>
</comment>
<evidence type="ECO:0000313" key="3">
    <source>
        <dbReference type="Proteomes" id="UP000319375"/>
    </source>
</evidence>
<name>A0A5C5RSL1_9ACTN</name>
<keyword evidence="3" id="KW-1185">Reference proteome</keyword>
<dbReference type="EMBL" id="VIGX01000026">
    <property type="protein sequence ID" value="TWS25602.1"/>
    <property type="molecule type" value="Genomic_DNA"/>
</dbReference>
<feature type="region of interest" description="Disordered" evidence="1">
    <location>
        <begin position="47"/>
        <end position="71"/>
    </location>
</feature>
<proteinExistence type="predicted"/>
<dbReference type="Proteomes" id="UP000319375">
    <property type="component" value="Unassembled WGS sequence"/>
</dbReference>
<protein>
    <submittedName>
        <fullName evidence="2">Uncharacterized protein</fullName>
    </submittedName>
</protein>
<evidence type="ECO:0000256" key="1">
    <source>
        <dbReference type="SAM" id="MobiDB-lite"/>
    </source>
</evidence>
<reference evidence="2 3" key="1">
    <citation type="submission" date="2019-06" db="EMBL/GenBank/DDBJ databases">
        <title>Tsukamurella conjunctivitidis sp. nov., Tsukamurella assacharolytica sp. nov. and Tsukamurella sputae sp. nov. isolated from patients with conjunctivitis, bacteraemia (lymphoma) and respiratory infection (sputum) in Hong Kong.</title>
        <authorList>
            <person name="Teng J.L.L."/>
            <person name="Lee H.H."/>
            <person name="Fong J.Y.H."/>
            <person name="Fok K.M.N."/>
            <person name="Lau S.K.P."/>
            <person name="Woo P.C.Y."/>
        </authorList>
    </citation>
    <scope>NUCLEOTIDE SEQUENCE [LARGE SCALE GENOMIC DNA]</scope>
    <source>
        <strain evidence="2 3">HKU72</strain>
    </source>
</reference>
<gene>
    <name evidence="2" type="ORF">FK530_23060</name>
</gene>
<dbReference type="RefSeq" id="WP_146489276.1">
    <property type="nucleotide sequence ID" value="NZ_VIGX01000026.1"/>
</dbReference>
<feature type="compositionally biased region" description="Basic and acidic residues" evidence="1">
    <location>
        <begin position="50"/>
        <end position="71"/>
    </location>
</feature>
<evidence type="ECO:0000313" key="2">
    <source>
        <dbReference type="EMBL" id="TWS25602.1"/>
    </source>
</evidence>
<dbReference type="AlphaFoldDB" id="A0A5C5RSL1"/>
<sequence>MTDPIAALLATCPTNNLIREVTIHADHDTVTVTHVYDRTEYEQYAQTVKAKKEQERRDLADLTDRLRKGKP</sequence>